<sequence>MLAWIRTAIAIIGLGFVISRFGLLLRQIEPKSEPATGVHFSTITGATFIAVGILSLLFALWHFLHTHHEIENDAFRPSLLFTLIVVLTIAGVGVLLFIYLLVVG</sequence>
<dbReference type="InterPro" id="IPR003807">
    <property type="entry name" value="DUF202"/>
</dbReference>
<dbReference type="Pfam" id="PF02656">
    <property type="entry name" value="DUF202"/>
    <property type="match status" value="1"/>
</dbReference>
<comment type="subcellular location">
    <subcellularLocation>
        <location evidence="1">Cell membrane</location>
        <topology evidence="1">Multi-pass membrane protein</topology>
    </subcellularLocation>
</comment>
<protein>
    <submittedName>
        <fullName evidence="8">Membrane protein</fullName>
    </submittedName>
</protein>
<evidence type="ECO:0000256" key="2">
    <source>
        <dbReference type="ARBA" id="ARBA00022475"/>
    </source>
</evidence>
<comment type="caution">
    <text evidence="8">The sequence shown here is derived from an EMBL/GenBank/DDBJ whole genome shotgun (WGS) entry which is preliminary data.</text>
</comment>
<keyword evidence="2" id="KW-1003">Cell membrane</keyword>
<dbReference type="AlphaFoldDB" id="A0A8J3HWM0"/>
<gene>
    <name evidence="8" type="ORF">KSX_32820</name>
</gene>
<evidence type="ECO:0000313" key="8">
    <source>
        <dbReference type="EMBL" id="GHO45119.1"/>
    </source>
</evidence>
<evidence type="ECO:0000256" key="3">
    <source>
        <dbReference type="ARBA" id="ARBA00022692"/>
    </source>
</evidence>
<dbReference type="InterPro" id="IPR052053">
    <property type="entry name" value="IM_YidH-like"/>
</dbReference>
<dbReference type="PANTHER" id="PTHR34187">
    <property type="entry name" value="FGR18P"/>
    <property type="match status" value="1"/>
</dbReference>
<evidence type="ECO:0000256" key="5">
    <source>
        <dbReference type="ARBA" id="ARBA00023136"/>
    </source>
</evidence>
<feature type="transmembrane region" description="Helical" evidence="6">
    <location>
        <begin position="79"/>
        <end position="102"/>
    </location>
</feature>
<dbReference type="Proteomes" id="UP000612362">
    <property type="component" value="Unassembled WGS sequence"/>
</dbReference>
<keyword evidence="5 6" id="KW-0472">Membrane</keyword>
<dbReference type="GO" id="GO:0005886">
    <property type="term" value="C:plasma membrane"/>
    <property type="evidence" value="ECO:0007669"/>
    <property type="project" value="UniProtKB-SubCell"/>
</dbReference>
<evidence type="ECO:0000256" key="1">
    <source>
        <dbReference type="ARBA" id="ARBA00004651"/>
    </source>
</evidence>
<dbReference type="PANTHER" id="PTHR34187:SF2">
    <property type="entry name" value="DUF202 DOMAIN-CONTAINING PROTEIN"/>
    <property type="match status" value="1"/>
</dbReference>
<keyword evidence="4 6" id="KW-1133">Transmembrane helix</keyword>
<name>A0A8J3HWM0_9CHLR</name>
<keyword evidence="9" id="KW-1185">Reference proteome</keyword>
<keyword evidence="3 6" id="KW-0812">Transmembrane</keyword>
<evidence type="ECO:0000313" key="9">
    <source>
        <dbReference type="Proteomes" id="UP000612362"/>
    </source>
</evidence>
<evidence type="ECO:0000259" key="7">
    <source>
        <dbReference type="Pfam" id="PF02656"/>
    </source>
</evidence>
<organism evidence="8 9">
    <name type="scientific">Ktedonospora formicarum</name>
    <dbReference type="NCBI Taxonomy" id="2778364"/>
    <lineage>
        <taxon>Bacteria</taxon>
        <taxon>Bacillati</taxon>
        <taxon>Chloroflexota</taxon>
        <taxon>Ktedonobacteria</taxon>
        <taxon>Ktedonobacterales</taxon>
        <taxon>Ktedonobacteraceae</taxon>
        <taxon>Ktedonospora</taxon>
    </lineage>
</organism>
<evidence type="ECO:0000256" key="6">
    <source>
        <dbReference type="SAM" id="Phobius"/>
    </source>
</evidence>
<feature type="transmembrane region" description="Helical" evidence="6">
    <location>
        <begin position="37"/>
        <end position="64"/>
    </location>
</feature>
<proteinExistence type="predicted"/>
<evidence type="ECO:0000256" key="4">
    <source>
        <dbReference type="ARBA" id="ARBA00022989"/>
    </source>
</evidence>
<feature type="transmembrane region" description="Helical" evidence="6">
    <location>
        <begin position="6"/>
        <end position="25"/>
    </location>
</feature>
<feature type="domain" description="DUF202" evidence="7">
    <location>
        <begin position="2"/>
        <end position="68"/>
    </location>
</feature>
<accession>A0A8J3HWM0</accession>
<dbReference type="EMBL" id="BNJF01000001">
    <property type="protein sequence ID" value="GHO45119.1"/>
    <property type="molecule type" value="Genomic_DNA"/>
</dbReference>
<reference evidence="8" key="1">
    <citation type="submission" date="2020-10" db="EMBL/GenBank/DDBJ databases">
        <title>Taxonomic study of unclassified bacteria belonging to the class Ktedonobacteria.</title>
        <authorList>
            <person name="Yabe S."/>
            <person name="Wang C.M."/>
            <person name="Zheng Y."/>
            <person name="Sakai Y."/>
            <person name="Cavaletti L."/>
            <person name="Monciardini P."/>
            <person name="Donadio S."/>
        </authorList>
    </citation>
    <scope>NUCLEOTIDE SEQUENCE</scope>
    <source>
        <strain evidence="8">SOSP1-1</strain>
    </source>
</reference>